<comment type="similarity">
    <text evidence="4">Belongs to the complex I LYR family. SDHAF1 subfamily.</text>
</comment>
<feature type="region of interest" description="Disordered" evidence="5">
    <location>
        <begin position="96"/>
        <end position="117"/>
    </location>
</feature>
<dbReference type="Proteomes" id="UP001187315">
    <property type="component" value="Unassembled WGS sequence"/>
</dbReference>
<dbReference type="AlphaFoldDB" id="A0AA88LZR5"/>
<dbReference type="PANTHER" id="PTHR47046:SF1">
    <property type="entry name" value="SUCCINATE DEHYDROGENASE ASSEMBLY FACTOR 1, MITOCHONDRIAL"/>
    <property type="match status" value="1"/>
</dbReference>
<name>A0AA88LZR5_TACVA</name>
<dbReference type="InterPro" id="IPR045295">
    <property type="entry name" value="Complex1_LYR_SDHAF1_LYRM8"/>
</dbReference>
<dbReference type="Pfam" id="PF05347">
    <property type="entry name" value="Complex1_LYR"/>
    <property type="match status" value="1"/>
</dbReference>
<reference evidence="7" key="1">
    <citation type="submission" date="2023-08" db="EMBL/GenBank/DDBJ databases">
        <title>Pelteobagrus vachellii genome.</title>
        <authorList>
            <person name="Liu H."/>
        </authorList>
    </citation>
    <scope>NUCLEOTIDE SEQUENCE</scope>
    <source>
        <strain evidence="7">PRFRI_2022a</strain>
        <tissue evidence="7">Muscle</tissue>
    </source>
</reference>
<dbReference type="InterPro" id="IPR052687">
    <property type="entry name" value="SDHAF1"/>
</dbReference>
<dbReference type="EMBL" id="JAVHJS010000019">
    <property type="protein sequence ID" value="KAK2827422.1"/>
    <property type="molecule type" value="Genomic_DNA"/>
</dbReference>
<keyword evidence="8" id="KW-1185">Reference proteome</keyword>
<dbReference type="InterPro" id="IPR008011">
    <property type="entry name" value="Complex1_LYR_dom"/>
</dbReference>
<proteinExistence type="inferred from homology"/>
<evidence type="ECO:0000256" key="2">
    <source>
        <dbReference type="ARBA" id="ARBA00023128"/>
    </source>
</evidence>
<evidence type="ECO:0000256" key="1">
    <source>
        <dbReference type="ARBA" id="ARBA00004305"/>
    </source>
</evidence>
<sequence>MALCSLRYSKTDTNKTGFSVPNPSISTMVRHSKLQKQVLSLYREFLRAGRDKPGFLPRIREEFRTNAAIQKTDVMHIDYLCRRAQRQLEQLRDVNTKQLGSEEGGRKMADSRKSSSEMTDAQLMQQLALLGWLNSDSVECKQFLTAVTGMQVAREVLNRLSGQGKVDAYRNECIQSVADYVRRNPRASERELNAEVEKNVLLFASRVQALDSSSLL</sequence>
<dbReference type="GO" id="GO:0034553">
    <property type="term" value="P:mitochondrial respiratory chain complex II assembly"/>
    <property type="evidence" value="ECO:0007669"/>
    <property type="project" value="InterPro"/>
</dbReference>
<protein>
    <recommendedName>
        <fullName evidence="6">Complex 1 LYR protein domain-containing protein</fullName>
    </recommendedName>
</protein>
<dbReference type="PANTHER" id="PTHR47046">
    <property type="entry name" value="SUCCINATE DEHYDROGENASE ASSEMBLY FACTOR 1, MITOCHONDRIAL"/>
    <property type="match status" value="1"/>
</dbReference>
<evidence type="ECO:0000256" key="3">
    <source>
        <dbReference type="ARBA" id="ARBA00023186"/>
    </source>
</evidence>
<evidence type="ECO:0000256" key="4">
    <source>
        <dbReference type="ARBA" id="ARBA00025715"/>
    </source>
</evidence>
<dbReference type="CDD" id="cd20268">
    <property type="entry name" value="Complex1_LYR_SDHAF1_LYRM8"/>
    <property type="match status" value="1"/>
</dbReference>
<feature type="domain" description="Complex 1 LYR protein" evidence="6">
    <location>
        <begin position="36"/>
        <end position="90"/>
    </location>
</feature>
<evidence type="ECO:0000259" key="6">
    <source>
        <dbReference type="Pfam" id="PF05347"/>
    </source>
</evidence>
<comment type="caution">
    <text evidence="7">The sequence shown here is derived from an EMBL/GenBank/DDBJ whole genome shotgun (WGS) entry which is preliminary data.</text>
</comment>
<dbReference type="GO" id="GO:0005759">
    <property type="term" value="C:mitochondrial matrix"/>
    <property type="evidence" value="ECO:0007669"/>
    <property type="project" value="UniProtKB-SubCell"/>
</dbReference>
<evidence type="ECO:0000313" key="8">
    <source>
        <dbReference type="Proteomes" id="UP001187315"/>
    </source>
</evidence>
<keyword evidence="2" id="KW-0496">Mitochondrion</keyword>
<keyword evidence="3" id="KW-0143">Chaperone</keyword>
<accession>A0AA88LZR5</accession>
<evidence type="ECO:0000256" key="5">
    <source>
        <dbReference type="SAM" id="MobiDB-lite"/>
    </source>
</evidence>
<comment type="subcellular location">
    <subcellularLocation>
        <location evidence="1">Mitochondrion matrix</location>
    </subcellularLocation>
</comment>
<feature type="compositionally biased region" description="Basic and acidic residues" evidence="5">
    <location>
        <begin position="103"/>
        <end position="115"/>
    </location>
</feature>
<gene>
    <name evidence="7" type="ORF">Q7C36_018348</name>
</gene>
<evidence type="ECO:0000313" key="7">
    <source>
        <dbReference type="EMBL" id="KAK2827422.1"/>
    </source>
</evidence>
<organism evidence="7 8">
    <name type="scientific">Tachysurus vachellii</name>
    <name type="common">Darkbarbel catfish</name>
    <name type="synonym">Pelteobagrus vachellii</name>
    <dbReference type="NCBI Taxonomy" id="175792"/>
    <lineage>
        <taxon>Eukaryota</taxon>
        <taxon>Metazoa</taxon>
        <taxon>Chordata</taxon>
        <taxon>Craniata</taxon>
        <taxon>Vertebrata</taxon>
        <taxon>Euteleostomi</taxon>
        <taxon>Actinopterygii</taxon>
        <taxon>Neopterygii</taxon>
        <taxon>Teleostei</taxon>
        <taxon>Ostariophysi</taxon>
        <taxon>Siluriformes</taxon>
        <taxon>Bagridae</taxon>
        <taxon>Tachysurus</taxon>
    </lineage>
</organism>